<dbReference type="InterPro" id="IPR006677">
    <property type="entry name" value="tRNA_intron_Endonuc_cat-like"/>
</dbReference>
<dbReference type="Pfam" id="PF01974">
    <property type="entry name" value="tRNA_int_endo"/>
    <property type="match status" value="1"/>
</dbReference>
<dbReference type="Gene3D" id="3.40.1350.10">
    <property type="match status" value="1"/>
</dbReference>
<feature type="active site" evidence="5">
    <location>
        <position position="321"/>
    </location>
</feature>
<dbReference type="InterPro" id="IPR011856">
    <property type="entry name" value="tRNA_endonuc-like_dom_sf"/>
</dbReference>
<evidence type="ECO:0000256" key="1">
    <source>
        <dbReference type="ARBA" id="ARBA00008078"/>
    </source>
</evidence>
<reference evidence="7" key="2">
    <citation type="submission" date="2021-01" db="EMBL/GenBank/DDBJ databases">
        <authorList>
            <person name="Schikora-Tamarit M.A."/>
        </authorList>
    </citation>
    <scope>NUCLEOTIDE SEQUENCE</scope>
    <source>
        <strain evidence="7">CBS2887</strain>
    </source>
</reference>
<name>A0A9P8Q6N1_WICPI</name>
<dbReference type="PIRSF" id="PIRSF011789">
    <property type="entry name" value="tRNA_splic_SEN2"/>
    <property type="match status" value="1"/>
</dbReference>
<dbReference type="EC" id="4.6.1.16" evidence="4"/>
<keyword evidence="3 4" id="KW-0456">Lyase</keyword>
<organism evidence="7 8">
    <name type="scientific">Wickerhamomyces pijperi</name>
    <name type="common">Yeast</name>
    <name type="synonym">Pichia pijperi</name>
    <dbReference type="NCBI Taxonomy" id="599730"/>
    <lineage>
        <taxon>Eukaryota</taxon>
        <taxon>Fungi</taxon>
        <taxon>Dikarya</taxon>
        <taxon>Ascomycota</taxon>
        <taxon>Saccharomycotina</taxon>
        <taxon>Saccharomycetes</taxon>
        <taxon>Phaffomycetales</taxon>
        <taxon>Wickerhamomycetaceae</taxon>
        <taxon>Wickerhamomyces</taxon>
    </lineage>
</organism>
<dbReference type="GO" id="GO:0000214">
    <property type="term" value="C:tRNA-intron endonuclease complex"/>
    <property type="evidence" value="ECO:0007669"/>
    <property type="project" value="UniProtKB-UniRule"/>
</dbReference>
<dbReference type="EMBL" id="JAEUBG010002137">
    <property type="protein sequence ID" value="KAH3685148.1"/>
    <property type="molecule type" value="Genomic_DNA"/>
</dbReference>
<dbReference type="Proteomes" id="UP000774326">
    <property type="component" value="Unassembled WGS sequence"/>
</dbReference>
<evidence type="ECO:0000256" key="2">
    <source>
        <dbReference type="ARBA" id="ARBA00022694"/>
    </source>
</evidence>
<dbReference type="AlphaFoldDB" id="A0A9P8Q6N1"/>
<dbReference type="SUPFAM" id="SSF53032">
    <property type="entry name" value="tRNA-intron endonuclease catalytic domain-like"/>
    <property type="match status" value="1"/>
</dbReference>
<comment type="function">
    <text evidence="4">Constitutes one of the two catalytic subunit of the tRNA-splicing endonuclease complex, a complex responsible for identification and cleavage of the splice sites in pre-tRNA. It cleaves pre-tRNA at the 5'- and 3'-splice sites to release the intron. The products are an intron and two tRNA half-molecules bearing 2',3'-cyclic phosphate and 5'-OH termini. There are no conserved sequences at the splice sites, but the intron is invariably located at the same site in the gene, placing the splice sites an invariant distance from the constant structural features of the tRNA body.</text>
</comment>
<feature type="domain" description="tRNA intron endonuclease catalytic" evidence="6">
    <location>
        <begin position="243"/>
        <end position="328"/>
    </location>
</feature>
<accession>A0A9P8Q6N1</accession>
<feature type="active site" evidence="5">
    <location>
        <position position="273"/>
    </location>
</feature>
<keyword evidence="2 4" id="KW-0819">tRNA processing</keyword>
<feature type="active site" evidence="5">
    <location>
        <position position="281"/>
    </location>
</feature>
<keyword evidence="8" id="KW-1185">Reference proteome</keyword>
<gene>
    <name evidence="7" type="ORF">WICPIJ_003915</name>
</gene>
<dbReference type="InterPro" id="IPR036167">
    <property type="entry name" value="tRNA_intron_Endo_cat-like_sf"/>
</dbReference>
<evidence type="ECO:0000256" key="5">
    <source>
        <dbReference type="PIRSR" id="PIRSR011789-1"/>
    </source>
</evidence>
<evidence type="ECO:0000313" key="8">
    <source>
        <dbReference type="Proteomes" id="UP000774326"/>
    </source>
</evidence>
<evidence type="ECO:0000256" key="4">
    <source>
        <dbReference type="PIRNR" id="PIRNR011789"/>
    </source>
</evidence>
<evidence type="ECO:0000256" key="3">
    <source>
        <dbReference type="ARBA" id="ARBA00023239"/>
    </source>
</evidence>
<dbReference type="InterPro" id="IPR016589">
    <property type="entry name" value="tRNA_splic_SEN2"/>
</dbReference>
<sequence length="366" mass="42667">MTNIIKGMSKRSSHFKDLYKWLLPIHPVTLPELIPHNPLSWIYFTYAYFTSTVSINTIHITYKDGMFVVSAPAEMKRLWCEGFFGKGVLSRSEATWFDRTSKRLGLGEFKNLTREEITALRREERKKFKKERAKLEAMQAELKKQGKVDPFVEEKLRVRELRDKELDVKDIKRETYIREEDSELLIDGKLTPLEFMELQPVEVFFLQFALGVVEVSKDGSVLSTEELFQLLTGDGGLTPSNPFLIQYIVYHYYRSSGWCARSGVKFGTDLLLYKRGPPLTHAEFAISIIPTSQTDMKFNEENAMNFIELSTISRIIGQVRKKLILTFVEIPSLENLTKAKDIKDILELYKVQEFMYRRFVPNRNRD</sequence>
<dbReference type="OrthoDB" id="10249562at2759"/>
<protein>
    <recommendedName>
        <fullName evidence="4">tRNA-splicing endonuclease subunit Sen2</fullName>
        <ecNumber evidence="4">4.6.1.16</ecNumber>
    </recommendedName>
</protein>
<dbReference type="PANTHER" id="PTHR21227">
    <property type="entry name" value="TRNA-SPLICING ENDONUCLEASE SUBUNIT SEN2"/>
    <property type="match status" value="1"/>
</dbReference>
<dbReference type="GO" id="GO:0000213">
    <property type="term" value="F:tRNA-intron lyase activity"/>
    <property type="evidence" value="ECO:0007669"/>
    <property type="project" value="UniProtKB-UniRule"/>
</dbReference>
<evidence type="ECO:0000259" key="6">
    <source>
        <dbReference type="Pfam" id="PF01974"/>
    </source>
</evidence>
<dbReference type="CDD" id="cd22363">
    <property type="entry name" value="tRNA-intron_lyase_C"/>
    <property type="match status" value="1"/>
</dbReference>
<dbReference type="PANTHER" id="PTHR21227:SF0">
    <property type="entry name" value="TRNA-SPLICING ENDONUCLEASE SUBUNIT SEN2"/>
    <property type="match status" value="1"/>
</dbReference>
<dbReference type="GO" id="GO:0003676">
    <property type="term" value="F:nucleic acid binding"/>
    <property type="evidence" value="ECO:0007669"/>
    <property type="project" value="InterPro"/>
</dbReference>
<reference evidence="7" key="1">
    <citation type="journal article" date="2021" name="Open Biol.">
        <title>Shared evolutionary footprints suggest mitochondrial oxidative damage underlies multiple complex I losses in fungi.</title>
        <authorList>
            <person name="Schikora-Tamarit M.A."/>
            <person name="Marcet-Houben M."/>
            <person name="Nosek J."/>
            <person name="Gabaldon T."/>
        </authorList>
    </citation>
    <scope>NUCLEOTIDE SEQUENCE</scope>
    <source>
        <strain evidence="7">CBS2887</strain>
    </source>
</reference>
<dbReference type="GO" id="GO:0005737">
    <property type="term" value="C:cytoplasm"/>
    <property type="evidence" value="ECO:0007669"/>
    <property type="project" value="TreeGrafter"/>
</dbReference>
<evidence type="ECO:0000313" key="7">
    <source>
        <dbReference type="EMBL" id="KAH3685148.1"/>
    </source>
</evidence>
<comment type="caution">
    <text evidence="7">The sequence shown here is derived from an EMBL/GenBank/DDBJ whole genome shotgun (WGS) entry which is preliminary data.</text>
</comment>
<dbReference type="GO" id="GO:0000379">
    <property type="term" value="P:tRNA-type intron splice site recognition and cleavage"/>
    <property type="evidence" value="ECO:0007669"/>
    <property type="project" value="TreeGrafter"/>
</dbReference>
<dbReference type="NCBIfam" id="TIGR00324">
    <property type="entry name" value="endA"/>
    <property type="match status" value="1"/>
</dbReference>
<comment type="similarity">
    <text evidence="1 4">Belongs to the tRNA-intron endonuclease family.</text>
</comment>
<dbReference type="InterPro" id="IPR006676">
    <property type="entry name" value="tRNA_splic"/>
</dbReference>
<proteinExistence type="inferred from homology"/>